<evidence type="ECO:0000259" key="4">
    <source>
        <dbReference type="PROSITE" id="PS51000"/>
    </source>
</evidence>
<proteinExistence type="predicted"/>
<dbReference type="Proteomes" id="UP000234748">
    <property type="component" value="Unassembled WGS sequence"/>
</dbReference>
<dbReference type="PROSITE" id="PS50181">
    <property type="entry name" value="FBOX"/>
    <property type="match status" value="1"/>
</dbReference>
<protein>
    <recommendedName>
        <fullName evidence="7">HTH deoR-type domain-containing protein</fullName>
    </recommendedName>
</protein>
<dbReference type="InterPro" id="IPR001810">
    <property type="entry name" value="F-box_dom"/>
</dbReference>
<dbReference type="RefSeq" id="WP_101640406.1">
    <property type="nucleotide sequence ID" value="NZ_PGUY01000012.1"/>
</dbReference>
<dbReference type="GO" id="GO:0003700">
    <property type="term" value="F:DNA-binding transcription factor activity"/>
    <property type="evidence" value="ECO:0007669"/>
    <property type="project" value="InterPro"/>
</dbReference>
<comment type="caution">
    <text evidence="5">The sequence shown here is derived from an EMBL/GenBank/DDBJ whole genome shotgun (WGS) entry which is preliminary data.</text>
</comment>
<dbReference type="InterPro" id="IPR008719">
    <property type="entry name" value="N2O_reductase_NosL"/>
</dbReference>
<keyword evidence="2" id="KW-0804">Transcription</keyword>
<dbReference type="SUPFAM" id="SSF46785">
    <property type="entry name" value="Winged helix' DNA-binding domain"/>
    <property type="match status" value="1"/>
</dbReference>
<evidence type="ECO:0000259" key="3">
    <source>
        <dbReference type="PROSITE" id="PS50181"/>
    </source>
</evidence>
<dbReference type="SUPFAM" id="SSF160387">
    <property type="entry name" value="NosL/MerB-like"/>
    <property type="match status" value="1"/>
</dbReference>
<keyword evidence="6" id="KW-1185">Reference proteome</keyword>
<feature type="domain" description="F-box" evidence="3">
    <location>
        <begin position="1"/>
        <end position="40"/>
    </location>
</feature>
<accession>A0A2N5M9Y8</accession>
<evidence type="ECO:0008006" key="7">
    <source>
        <dbReference type="Google" id="ProtNLM"/>
    </source>
</evidence>
<dbReference type="PANTHER" id="PTHR41247">
    <property type="entry name" value="HTH-TYPE TRANSCRIPTIONAL REPRESSOR YCNK"/>
    <property type="match status" value="1"/>
</dbReference>
<dbReference type="InterPro" id="IPR036390">
    <property type="entry name" value="WH_DNA-bd_sf"/>
</dbReference>
<sequence>MLPIERQRQILSWLKKEDTLSITDISRRLSVSEMTVYRDIKPLIEENEIVKTTGGITLMKKISSNSCAYCLRQSENRHSVQIITNDLKVEQLCCPHCGLLHYADIKSEVSQIICRDFLKNTTISARMAYFLFDADFELNCCLPQVIAFESEKHAKQFQKGFGGTIFRFEAAVSEILLRMSGNTGCSCKY</sequence>
<dbReference type="AlphaFoldDB" id="A0A2N5M9Y8"/>
<dbReference type="Gene3D" id="1.10.10.10">
    <property type="entry name" value="Winged helix-like DNA-binding domain superfamily/Winged helix DNA-binding domain"/>
    <property type="match status" value="1"/>
</dbReference>
<dbReference type="InterPro" id="IPR001034">
    <property type="entry name" value="DeoR_HTH"/>
</dbReference>
<dbReference type="OrthoDB" id="9797223at2"/>
<dbReference type="PROSITE" id="PS51000">
    <property type="entry name" value="HTH_DEOR_2"/>
    <property type="match status" value="1"/>
</dbReference>
<dbReference type="SMART" id="SM00420">
    <property type="entry name" value="HTH_DEOR"/>
    <property type="match status" value="1"/>
</dbReference>
<keyword evidence="1" id="KW-0805">Transcription regulation</keyword>
<evidence type="ECO:0000313" key="6">
    <source>
        <dbReference type="Proteomes" id="UP000234748"/>
    </source>
</evidence>
<organism evidence="5 6">
    <name type="scientific">Peribacillus deserti</name>
    <dbReference type="NCBI Taxonomy" id="673318"/>
    <lineage>
        <taxon>Bacteria</taxon>
        <taxon>Bacillati</taxon>
        <taxon>Bacillota</taxon>
        <taxon>Bacilli</taxon>
        <taxon>Bacillales</taxon>
        <taxon>Bacillaceae</taxon>
        <taxon>Peribacillus</taxon>
    </lineage>
</organism>
<name>A0A2N5M9Y8_9BACI</name>
<dbReference type="EMBL" id="PGUY01000012">
    <property type="protein sequence ID" value="PLT31147.1"/>
    <property type="molecule type" value="Genomic_DNA"/>
</dbReference>
<gene>
    <name evidence="5" type="ORF">CUU66_04110</name>
</gene>
<dbReference type="PANTHER" id="PTHR41247:SF1">
    <property type="entry name" value="HTH-TYPE TRANSCRIPTIONAL REPRESSOR YCNK"/>
    <property type="match status" value="1"/>
</dbReference>
<reference evidence="5 6" key="1">
    <citation type="submission" date="2017-11" db="EMBL/GenBank/DDBJ databases">
        <title>Comparitive Functional Genomics of Dry Heat Resistant strains isolated from the Viking Spacecraft.</title>
        <authorList>
            <person name="Seuylemezian A."/>
            <person name="Cooper K."/>
            <person name="Vaishampayan P."/>
        </authorList>
    </citation>
    <scope>NUCLEOTIDE SEQUENCE [LARGE SCALE GENOMIC DNA]</scope>
    <source>
        <strain evidence="5 6">V1-29</strain>
    </source>
</reference>
<evidence type="ECO:0000313" key="5">
    <source>
        <dbReference type="EMBL" id="PLT31147.1"/>
    </source>
</evidence>
<feature type="domain" description="HTH deoR-type" evidence="4">
    <location>
        <begin position="3"/>
        <end position="58"/>
    </location>
</feature>
<evidence type="ECO:0000256" key="2">
    <source>
        <dbReference type="ARBA" id="ARBA00023163"/>
    </source>
</evidence>
<dbReference type="Pfam" id="PF08220">
    <property type="entry name" value="HTH_DeoR"/>
    <property type="match status" value="1"/>
</dbReference>
<evidence type="ECO:0000256" key="1">
    <source>
        <dbReference type="ARBA" id="ARBA00023015"/>
    </source>
</evidence>
<dbReference type="InterPro" id="IPR036388">
    <property type="entry name" value="WH-like_DNA-bd_sf"/>
</dbReference>